<dbReference type="EMBL" id="CAJOBC010088607">
    <property type="protein sequence ID" value="CAF4370736.1"/>
    <property type="molecule type" value="Genomic_DNA"/>
</dbReference>
<dbReference type="EMBL" id="CAJNOQ010023070">
    <property type="protein sequence ID" value="CAF1509918.1"/>
    <property type="molecule type" value="Genomic_DNA"/>
</dbReference>
<name>A0A815U206_9BILA</name>
<dbReference type="AlphaFoldDB" id="A0A815U206"/>
<feature type="region of interest" description="Disordered" evidence="1">
    <location>
        <begin position="1"/>
        <end position="40"/>
    </location>
</feature>
<organism evidence="3 5">
    <name type="scientific">Didymodactylos carnosus</name>
    <dbReference type="NCBI Taxonomy" id="1234261"/>
    <lineage>
        <taxon>Eukaryota</taxon>
        <taxon>Metazoa</taxon>
        <taxon>Spiralia</taxon>
        <taxon>Gnathifera</taxon>
        <taxon>Rotifera</taxon>
        <taxon>Eurotatoria</taxon>
        <taxon>Bdelloidea</taxon>
        <taxon>Philodinida</taxon>
        <taxon>Philodinidae</taxon>
        <taxon>Didymodactylos</taxon>
    </lineage>
</organism>
<dbReference type="PANTHER" id="PTHR46599">
    <property type="entry name" value="PIGGYBAC TRANSPOSABLE ELEMENT-DERIVED PROTEIN 4"/>
    <property type="match status" value="1"/>
</dbReference>
<dbReference type="Proteomes" id="UP000663829">
    <property type="component" value="Unassembled WGS sequence"/>
</dbReference>
<feature type="domain" description="PiggyBac transposable element-derived protein" evidence="2">
    <location>
        <begin position="34"/>
        <end position="147"/>
    </location>
</feature>
<accession>A0A815U206</accession>
<keyword evidence="5" id="KW-1185">Reference proteome</keyword>
<dbReference type="OrthoDB" id="6146839at2759"/>
<dbReference type="Pfam" id="PF13843">
    <property type="entry name" value="DDE_Tnp_1_7"/>
    <property type="match status" value="1"/>
</dbReference>
<protein>
    <recommendedName>
        <fullName evidence="2">PiggyBac transposable element-derived protein domain-containing protein</fullName>
    </recommendedName>
</protein>
<dbReference type="InterPro" id="IPR029526">
    <property type="entry name" value="PGBD"/>
</dbReference>
<comment type="caution">
    <text evidence="3">The sequence shown here is derived from an EMBL/GenBank/DDBJ whole genome shotgun (WGS) entry which is preliminary data.</text>
</comment>
<evidence type="ECO:0000313" key="3">
    <source>
        <dbReference type="EMBL" id="CAF1509918.1"/>
    </source>
</evidence>
<feature type="compositionally biased region" description="Acidic residues" evidence="1">
    <location>
        <begin position="11"/>
        <end position="33"/>
    </location>
</feature>
<sequence>MSQRYAPNSEPGDELGTDSACDFDNESDNDDGEQNFTSPTLFEKLHTRSTGACGTARAGLPKFEDKPGKGQQVYQSKDNMLALKWFDKREVIMLYTIHEARIEFTGKNDPKTKRSIQKLIPVIEYNSNRGAIDKVDMQTSFVECVRKSVK</sequence>
<evidence type="ECO:0000313" key="4">
    <source>
        <dbReference type="EMBL" id="CAF4370736.1"/>
    </source>
</evidence>
<proteinExistence type="predicted"/>
<evidence type="ECO:0000256" key="1">
    <source>
        <dbReference type="SAM" id="MobiDB-lite"/>
    </source>
</evidence>
<gene>
    <name evidence="3" type="ORF">GPM918_LOCUS37064</name>
    <name evidence="4" type="ORF">SRO942_LOCUS37822</name>
</gene>
<evidence type="ECO:0000313" key="5">
    <source>
        <dbReference type="Proteomes" id="UP000663829"/>
    </source>
</evidence>
<reference evidence="3" key="1">
    <citation type="submission" date="2021-02" db="EMBL/GenBank/DDBJ databases">
        <authorList>
            <person name="Nowell W R."/>
        </authorList>
    </citation>
    <scope>NUCLEOTIDE SEQUENCE</scope>
</reference>
<dbReference type="PANTHER" id="PTHR46599:SF3">
    <property type="entry name" value="PIGGYBAC TRANSPOSABLE ELEMENT-DERIVED PROTEIN 4"/>
    <property type="match status" value="1"/>
</dbReference>
<dbReference type="Proteomes" id="UP000681722">
    <property type="component" value="Unassembled WGS sequence"/>
</dbReference>
<evidence type="ECO:0000259" key="2">
    <source>
        <dbReference type="Pfam" id="PF13843"/>
    </source>
</evidence>